<dbReference type="HOGENOM" id="CLU_3134591_0_0_11"/>
<dbReference type="AlphaFoldDB" id="L1MHD8"/>
<keyword evidence="2" id="KW-1185">Reference proteome</keyword>
<evidence type="ECO:0000313" key="2">
    <source>
        <dbReference type="Proteomes" id="UP000010445"/>
    </source>
</evidence>
<name>L1MHD8_9CORY</name>
<protein>
    <submittedName>
        <fullName evidence="1">Uncharacterized protein</fullName>
    </submittedName>
</protein>
<comment type="caution">
    <text evidence="1">The sequence shown here is derived from an EMBL/GenBank/DDBJ whole genome shotgun (WGS) entry which is preliminary data.</text>
</comment>
<dbReference type="STRING" id="1035195.HMPREF9997_01536"/>
<proteinExistence type="predicted"/>
<dbReference type="Proteomes" id="UP000010445">
    <property type="component" value="Unassembled WGS sequence"/>
</dbReference>
<organism evidence="1 2">
    <name type="scientific">Corynebacterium durum F0235</name>
    <dbReference type="NCBI Taxonomy" id="1035195"/>
    <lineage>
        <taxon>Bacteria</taxon>
        <taxon>Bacillati</taxon>
        <taxon>Actinomycetota</taxon>
        <taxon>Actinomycetes</taxon>
        <taxon>Mycobacteriales</taxon>
        <taxon>Corynebacteriaceae</taxon>
        <taxon>Corynebacterium</taxon>
    </lineage>
</organism>
<reference evidence="1 2" key="1">
    <citation type="submission" date="2012-05" db="EMBL/GenBank/DDBJ databases">
        <authorList>
            <person name="Weinstock G."/>
            <person name="Sodergren E."/>
            <person name="Lobos E.A."/>
            <person name="Fulton L."/>
            <person name="Fulton R."/>
            <person name="Courtney L."/>
            <person name="Fronick C."/>
            <person name="O'Laughlin M."/>
            <person name="Godfrey J."/>
            <person name="Wilson R.M."/>
            <person name="Miner T."/>
            <person name="Farmer C."/>
            <person name="Delehaunty K."/>
            <person name="Cordes M."/>
            <person name="Minx P."/>
            <person name="Tomlinson C."/>
            <person name="Chen J."/>
            <person name="Wollam A."/>
            <person name="Pepin K.H."/>
            <person name="Bhonagiri V."/>
            <person name="Zhang X."/>
            <person name="Suruliraj S."/>
            <person name="Warren W."/>
            <person name="Mitreva M."/>
            <person name="Mardis E.R."/>
            <person name="Wilson R.K."/>
        </authorList>
    </citation>
    <scope>NUCLEOTIDE SEQUENCE [LARGE SCALE GENOMIC DNA]</scope>
    <source>
        <strain evidence="1 2">F0235</strain>
    </source>
</reference>
<gene>
    <name evidence="1" type="ORF">HMPREF9997_01536</name>
</gene>
<sequence length="49" mass="5660">MCPGSSSWNFVPKFFRCVARVGKKARHLLCFYYSGPHKKSHIKKVDGLF</sequence>
<evidence type="ECO:0000313" key="1">
    <source>
        <dbReference type="EMBL" id="EKX90321.1"/>
    </source>
</evidence>
<dbReference type="EMBL" id="AMEM01000018">
    <property type="protein sequence ID" value="EKX90321.1"/>
    <property type="molecule type" value="Genomic_DNA"/>
</dbReference>
<accession>L1MHD8</accession>